<dbReference type="InterPro" id="IPR025757">
    <property type="entry name" value="MIP1_Leuzipper"/>
</dbReference>
<feature type="domain" description="Ternary complex factor MIP1 leucine-zipper" evidence="2">
    <location>
        <begin position="15"/>
        <end position="66"/>
    </location>
</feature>
<evidence type="ECO:0000256" key="1">
    <source>
        <dbReference type="SAM" id="MobiDB-lite"/>
    </source>
</evidence>
<feature type="region of interest" description="Disordered" evidence="1">
    <location>
        <begin position="1"/>
        <end position="20"/>
    </location>
</feature>
<gene>
    <name evidence="3" type="ORF">C24_LOCUS10278</name>
</gene>
<dbReference type="Pfam" id="PF14389">
    <property type="entry name" value="Lzipper-MIP1"/>
    <property type="match status" value="1"/>
</dbReference>
<evidence type="ECO:0000313" key="3">
    <source>
        <dbReference type="EMBL" id="CAA0375736.1"/>
    </source>
</evidence>
<dbReference type="EMBL" id="CACSHJ010000088">
    <property type="protein sequence ID" value="CAA0375736.1"/>
    <property type="molecule type" value="Genomic_DNA"/>
</dbReference>
<dbReference type="OrthoDB" id="418495at2759"/>
<sequence length="84" mass="9680">MKFEELLMEDSSQLHSNKRHDLEEGVMHLKERLEEEEAVTRTLRVAFDGSIVSLPSLSSLFLPPQAIPINITSHNVNYFLMIKQ</sequence>
<dbReference type="ExpressionAtlas" id="A0A5S9X5G6">
    <property type="expression patterns" value="baseline and differential"/>
</dbReference>
<name>A0A5S9X5G6_ARATH</name>
<dbReference type="Proteomes" id="UP000434276">
    <property type="component" value="Unassembled WGS sequence"/>
</dbReference>
<proteinExistence type="predicted"/>
<reference evidence="3 4" key="1">
    <citation type="submission" date="2019-12" db="EMBL/GenBank/DDBJ databases">
        <authorList>
            <person name="Jiao W.-B."/>
            <person name="Schneeberger K."/>
        </authorList>
    </citation>
    <scope>NUCLEOTIDE SEQUENCE [LARGE SCALE GENOMIC DNA]</scope>
    <source>
        <strain evidence="4">cv. C24</strain>
    </source>
</reference>
<accession>A0A5S9X5G6</accession>
<evidence type="ECO:0000259" key="2">
    <source>
        <dbReference type="Pfam" id="PF14389"/>
    </source>
</evidence>
<evidence type="ECO:0000313" key="4">
    <source>
        <dbReference type="Proteomes" id="UP000434276"/>
    </source>
</evidence>
<protein>
    <recommendedName>
        <fullName evidence="2">Ternary complex factor MIP1 leucine-zipper domain-containing protein</fullName>
    </recommendedName>
</protein>
<organism evidence="3 4">
    <name type="scientific">Arabidopsis thaliana</name>
    <name type="common">Mouse-ear cress</name>
    <dbReference type="NCBI Taxonomy" id="3702"/>
    <lineage>
        <taxon>Eukaryota</taxon>
        <taxon>Viridiplantae</taxon>
        <taxon>Streptophyta</taxon>
        <taxon>Embryophyta</taxon>
        <taxon>Tracheophyta</taxon>
        <taxon>Spermatophyta</taxon>
        <taxon>Magnoliopsida</taxon>
        <taxon>eudicotyledons</taxon>
        <taxon>Gunneridae</taxon>
        <taxon>Pentapetalae</taxon>
        <taxon>rosids</taxon>
        <taxon>malvids</taxon>
        <taxon>Brassicales</taxon>
        <taxon>Brassicaceae</taxon>
        <taxon>Camelineae</taxon>
        <taxon>Arabidopsis</taxon>
    </lineage>
</organism>
<dbReference type="AlphaFoldDB" id="A0A5S9X5G6"/>